<dbReference type="InterPro" id="IPR000524">
    <property type="entry name" value="Tscrpt_reg_HTH_GntR"/>
</dbReference>
<dbReference type="PROSITE" id="PS50949">
    <property type="entry name" value="HTH_GNTR"/>
    <property type="match status" value="1"/>
</dbReference>
<evidence type="ECO:0000256" key="3">
    <source>
        <dbReference type="ARBA" id="ARBA00023163"/>
    </source>
</evidence>
<feature type="domain" description="HTH gntR-type" evidence="4">
    <location>
        <begin position="28"/>
        <end position="98"/>
    </location>
</feature>
<organism evidence="5 6">
    <name type="scientific">Propionibacterium ruminifibrarum</name>
    <dbReference type="NCBI Taxonomy" id="1962131"/>
    <lineage>
        <taxon>Bacteria</taxon>
        <taxon>Bacillati</taxon>
        <taxon>Actinomycetota</taxon>
        <taxon>Actinomycetes</taxon>
        <taxon>Propionibacteriales</taxon>
        <taxon>Propionibacteriaceae</taxon>
        <taxon>Propionibacterium</taxon>
    </lineage>
</organism>
<dbReference type="PANTHER" id="PTHR43537:SF5">
    <property type="entry name" value="UXU OPERON TRANSCRIPTIONAL REGULATOR"/>
    <property type="match status" value="1"/>
</dbReference>
<dbReference type="PANTHER" id="PTHR43537">
    <property type="entry name" value="TRANSCRIPTIONAL REGULATOR, GNTR FAMILY"/>
    <property type="match status" value="1"/>
</dbReference>
<keyword evidence="2" id="KW-0238">DNA-binding</keyword>
<evidence type="ECO:0000313" key="5">
    <source>
        <dbReference type="EMBL" id="SPF69466.1"/>
    </source>
</evidence>
<evidence type="ECO:0000256" key="1">
    <source>
        <dbReference type="ARBA" id="ARBA00023015"/>
    </source>
</evidence>
<dbReference type="GO" id="GO:0003700">
    <property type="term" value="F:DNA-binding transcription factor activity"/>
    <property type="evidence" value="ECO:0007669"/>
    <property type="project" value="InterPro"/>
</dbReference>
<reference evidence="6" key="1">
    <citation type="submission" date="2018-02" db="EMBL/GenBank/DDBJ databases">
        <authorList>
            <person name="Hornung B."/>
        </authorList>
    </citation>
    <scope>NUCLEOTIDE SEQUENCE [LARGE SCALE GENOMIC DNA]</scope>
</reference>
<dbReference type="SMART" id="SM00345">
    <property type="entry name" value="HTH_GNTR"/>
    <property type="match status" value="1"/>
</dbReference>
<dbReference type="Pfam" id="PF07729">
    <property type="entry name" value="FCD"/>
    <property type="match status" value="1"/>
</dbReference>
<dbReference type="Gene3D" id="1.20.120.530">
    <property type="entry name" value="GntR ligand-binding domain-like"/>
    <property type="match status" value="1"/>
</dbReference>
<sequence length="264" mass="28621">MARTREARADLNRSERCHDCAILQAKGMSGFDVALHHIESEILAGNYVAGMQLPPERELAARLSVGRGAVREAIRVLQAQGIVVSGTGPGNGTRIRTTPGDALGRMLRLQLALDVTSVEDLTETRVVVEKAATVAAARQGPGAAVRRAEMLVGQMDHQKDPDSFNELDTSFHIAIIEASGNHMLSMLSSAIRHTLSGPIRQAEEHLDNWDEVRAQLVAEHRGILAAVRVRDPALASELVERHIRHSYEVLLPSGSTINADHTHG</sequence>
<dbReference type="InterPro" id="IPR036388">
    <property type="entry name" value="WH-like_DNA-bd_sf"/>
</dbReference>
<dbReference type="InterPro" id="IPR008920">
    <property type="entry name" value="TF_FadR/GntR_C"/>
</dbReference>
<dbReference type="GO" id="GO:0003677">
    <property type="term" value="F:DNA binding"/>
    <property type="evidence" value="ECO:0007669"/>
    <property type="project" value="UniProtKB-KW"/>
</dbReference>
<dbReference type="Proteomes" id="UP000265962">
    <property type="component" value="Unassembled WGS sequence"/>
</dbReference>
<dbReference type="Gene3D" id="1.10.10.10">
    <property type="entry name" value="Winged helix-like DNA-binding domain superfamily/Winged helix DNA-binding domain"/>
    <property type="match status" value="1"/>
</dbReference>
<evidence type="ECO:0000313" key="6">
    <source>
        <dbReference type="Proteomes" id="UP000265962"/>
    </source>
</evidence>
<dbReference type="Pfam" id="PF00392">
    <property type="entry name" value="GntR"/>
    <property type="match status" value="1"/>
</dbReference>
<evidence type="ECO:0000259" key="4">
    <source>
        <dbReference type="PROSITE" id="PS50949"/>
    </source>
</evidence>
<accession>A0A375I7F4</accession>
<proteinExistence type="predicted"/>
<dbReference type="RefSeq" id="WP_239018495.1">
    <property type="nucleotide sequence ID" value="NZ_OMOH01000014.1"/>
</dbReference>
<protein>
    <submittedName>
        <fullName evidence="5">GntR bacterial regulatory protein HTH signature</fullName>
    </submittedName>
</protein>
<keyword evidence="6" id="KW-1185">Reference proteome</keyword>
<keyword evidence="1" id="KW-0805">Transcription regulation</keyword>
<dbReference type="SMART" id="SM00895">
    <property type="entry name" value="FCD"/>
    <property type="match status" value="1"/>
</dbReference>
<dbReference type="SUPFAM" id="SSF46785">
    <property type="entry name" value="Winged helix' DNA-binding domain"/>
    <property type="match status" value="1"/>
</dbReference>
<dbReference type="SUPFAM" id="SSF48008">
    <property type="entry name" value="GntR ligand-binding domain-like"/>
    <property type="match status" value="1"/>
</dbReference>
<dbReference type="EMBL" id="OMOH01000014">
    <property type="protein sequence ID" value="SPF69466.1"/>
    <property type="molecule type" value="Genomic_DNA"/>
</dbReference>
<name>A0A375I7F4_9ACTN</name>
<dbReference type="PRINTS" id="PR00035">
    <property type="entry name" value="HTHGNTR"/>
</dbReference>
<dbReference type="CDD" id="cd07377">
    <property type="entry name" value="WHTH_GntR"/>
    <property type="match status" value="1"/>
</dbReference>
<keyword evidence="3" id="KW-0804">Transcription</keyword>
<dbReference type="AlphaFoldDB" id="A0A375I7F4"/>
<gene>
    <name evidence="5" type="ORF">PROPJV5_2449</name>
</gene>
<dbReference type="InterPro" id="IPR036390">
    <property type="entry name" value="WH_DNA-bd_sf"/>
</dbReference>
<dbReference type="InterPro" id="IPR011711">
    <property type="entry name" value="GntR_C"/>
</dbReference>
<evidence type="ECO:0000256" key="2">
    <source>
        <dbReference type="ARBA" id="ARBA00023125"/>
    </source>
</evidence>